<accession>A0AAN8A9V5</accession>
<evidence type="ECO:0000313" key="7">
    <source>
        <dbReference type="EMBL" id="KAK5782175.1"/>
    </source>
</evidence>
<dbReference type="PROSITE" id="PS50076">
    <property type="entry name" value="DNAJ_2"/>
    <property type="match status" value="1"/>
</dbReference>
<dbReference type="Proteomes" id="UP001306508">
    <property type="component" value="Unassembled WGS sequence"/>
</dbReference>
<dbReference type="SMART" id="SM00271">
    <property type="entry name" value="DnaJ"/>
    <property type="match status" value="1"/>
</dbReference>
<evidence type="ECO:0000256" key="3">
    <source>
        <dbReference type="ARBA" id="ARBA00022824"/>
    </source>
</evidence>
<dbReference type="CDD" id="cd06257">
    <property type="entry name" value="DnaJ"/>
    <property type="match status" value="1"/>
</dbReference>
<keyword evidence="3" id="KW-0256">Endoplasmic reticulum</keyword>
<comment type="caution">
    <text evidence="7">The sequence shown here is derived from an EMBL/GenBank/DDBJ whole genome shotgun (WGS) entry which is preliminary data.</text>
</comment>
<feature type="chain" id="PRO_5043050871" description="J domain-containing protein" evidence="5">
    <location>
        <begin position="25"/>
        <end position="686"/>
    </location>
</feature>
<dbReference type="InterPro" id="IPR051727">
    <property type="entry name" value="DnaJ_C3_Co-chaperones"/>
</dbReference>
<sequence length="686" mass="80365">MLVRLKFYELIVLLTLLCNCFVYAQLTDSLSSKCNIEKLHHLESQLTFDSNNINKYEQLIKQTNSCIKKFDNDHFDDDKISHITPNKHSIPFFQLRNQVIYKLGLLHLSLNQNLKALELFESIIIDQDKYDDSYTELALKRLNELYIAFGYWNKVKIDEDGLHSMFLSLNSTLYNKIQPYIDGKNINLGIDTTLKDELTPMLQISPYNIDLLSVNVQYLTRLLSESCDSSIANELLKNYELVLDQFKTKLNINQRLEIHYICAIIQMLILNTDPTRQLQKCLAIDMDYYPCKQLTLLNSRLNKINPPKSNLLDSQKYAFKDTDTFNKLDTTHWEKLLNFYLDKSGKTKPCLKMPYNKIAKKTDNKFTDNYSSIANYYVPESLKNVFENVLPLGYPRIFNIKYTNDKCGQQGYFKKYIDIVLCEASTHVSSKFTKFLNANQYCKKALKEMLNDEQWAQLKNAINESSQLPNNFLKDLWNTYPTLAVHTIDIILRSNKKQPNKQLIEQIWNFFKEEKLESSEIKSIQKQISYVKKYMEKIRKSRQQQRQQNQQQQFFFNFGPQGNHHQAPPAPPPITNDKDYYKILGISKEASSKEIRRAYLNLTKKYHPDKQGALSEEEKKQVHEKMSEINEAYETLSDENKRKEYDSVRSTGGRRQFQQRSPFGNGPMNFMFQQNPGGGHKFPFGM</sequence>
<dbReference type="PANTHER" id="PTHR44140">
    <property type="entry name" value="LD25575P"/>
    <property type="match status" value="1"/>
</dbReference>
<evidence type="ECO:0000313" key="8">
    <source>
        <dbReference type="Proteomes" id="UP001306508"/>
    </source>
</evidence>
<dbReference type="InterPro" id="IPR036869">
    <property type="entry name" value="J_dom_sf"/>
</dbReference>
<feature type="domain" description="J" evidence="6">
    <location>
        <begin position="579"/>
        <end position="649"/>
    </location>
</feature>
<name>A0AAN8A9V5_9SACH</name>
<dbReference type="PRINTS" id="PR00625">
    <property type="entry name" value="JDOMAIN"/>
</dbReference>
<feature type="region of interest" description="Disordered" evidence="4">
    <location>
        <begin position="638"/>
        <end position="666"/>
    </location>
</feature>
<evidence type="ECO:0000256" key="4">
    <source>
        <dbReference type="SAM" id="MobiDB-lite"/>
    </source>
</evidence>
<comment type="subcellular location">
    <subcellularLocation>
        <location evidence="1">Endoplasmic reticulum</location>
    </subcellularLocation>
</comment>
<evidence type="ECO:0000256" key="5">
    <source>
        <dbReference type="SAM" id="SignalP"/>
    </source>
</evidence>
<dbReference type="GO" id="GO:0034975">
    <property type="term" value="P:protein folding in endoplasmic reticulum"/>
    <property type="evidence" value="ECO:0007669"/>
    <property type="project" value="TreeGrafter"/>
</dbReference>
<feature type="region of interest" description="Disordered" evidence="4">
    <location>
        <begin position="557"/>
        <end position="578"/>
    </location>
</feature>
<organism evidence="7 8">
    <name type="scientific">Arxiozyma heterogenica</name>
    <dbReference type="NCBI Taxonomy" id="278026"/>
    <lineage>
        <taxon>Eukaryota</taxon>
        <taxon>Fungi</taxon>
        <taxon>Dikarya</taxon>
        <taxon>Ascomycota</taxon>
        <taxon>Saccharomycotina</taxon>
        <taxon>Saccharomycetes</taxon>
        <taxon>Saccharomycetales</taxon>
        <taxon>Saccharomycetaceae</taxon>
        <taxon>Arxiozyma</taxon>
    </lineage>
</organism>
<reference evidence="8" key="1">
    <citation type="submission" date="2023-07" db="EMBL/GenBank/DDBJ databases">
        <title>A draft genome of Kazachstania heterogenica Y-27499.</title>
        <authorList>
            <person name="Donic C."/>
            <person name="Kralova J.S."/>
            <person name="Fidel L."/>
            <person name="Ben-Dor S."/>
            <person name="Jung S."/>
        </authorList>
    </citation>
    <scope>NUCLEOTIDE SEQUENCE [LARGE SCALE GENOMIC DNA]</scope>
    <source>
        <strain evidence="8">Y27499</strain>
    </source>
</reference>
<evidence type="ECO:0000256" key="1">
    <source>
        <dbReference type="ARBA" id="ARBA00004240"/>
    </source>
</evidence>
<evidence type="ECO:0000256" key="2">
    <source>
        <dbReference type="ARBA" id="ARBA00022729"/>
    </source>
</evidence>
<feature type="compositionally biased region" description="Basic and acidic residues" evidence="4">
    <location>
        <begin position="638"/>
        <end position="647"/>
    </location>
</feature>
<dbReference type="EMBL" id="JAWIZZ010000006">
    <property type="protein sequence ID" value="KAK5782175.1"/>
    <property type="molecule type" value="Genomic_DNA"/>
</dbReference>
<dbReference type="Gene3D" id="1.10.287.110">
    <property type="entry name" value="DnaJ domain"/>
    <property type="match status" value="1"/>
</dbReference>
<keyword evidence="8" id="KW-1185">Reference proteome</keyword>
<evidence type="ECO:0000259" key="6">
    <source>
        <dbReference type="PROSITE" id="PS50076"/>
    </source>
</evidence>
<dbReference type="PANTHER" id="PTHR44140:SF2">
    <property type="entry name" value="LD25575P"/>
    <property type="match status" value="1"/>
</dbReference>
<dbReference type="Pfam" id="PF00226">
    <property type="entry name" value="DnaJ"/>
    <property type="match status" value="1"/>
</dbReference>
<dbReference type="SUPFAM" id="SSF46565">
    <property type="entry name" value="Chaperone J-domain"/>
    <property type="match status" value="1"/>
</dbReference>
<dbReference type="InterPro" id="IPR001623">
    <property type="entry name" value="DnaJ_domain"/>
</dbReference>
<dbReference type="GO" id="GO:0051787">
    <property type="term" value="F:misfolded protein binding"/>
    <property type="evidence" value="ECO:0007669"/>
    <property type="project" value="TreeGrafter"/>
</dbReference>
<dbReference type="GO" id="GO:0005783">
    <property type="term" value="C:endoplasmic reticulum"/>
    <property type="evidence" value="ECO:0007669"/>
    <property type="project" value="UniProtKB-SubCell"/>
</dbReference>
<gene>
    <name evidence="7" type="ORF">RI543_000100</name>
</gene>
<protein>
    <recommendedName>
        <fullName evidence="6">J domain-containing protein</fullName>
    </recommendedName>
</protein>
<dbReference type="AlphaFoldDB" id="A0AAN8A9V5"/>
<feature type="signal peptide" evidence="5">
    <location>
        <begin position="1"/>
        <end position="24"/>
    </location>
</feature>
<keyword evidence="2 5" id="KW-0732">Signal</keyword>
<dbReference type="GO" id="GO:0051087">
    <property type="term" value="F:protein-folding chaperone binding"/>
    <property type="evidence" value="ECO:0007669"/>
    <property type="project" value="TreeGrafter"/>
</dbReference>
<proteinExistence type="predicted"/>